<dbReference type="Proteomes" id="UP001149074">
    <property type="component" value="Unassembled WGS sequence"/>
</dbReference>
<dbReference type="GeneID" id="81360981"/>
<dbReference type="InterPro" id="IPR023485">
    <property type="entry name" value="Ptyr_pPase"/>
</dbReference>
<dbReference type="SMART" id="SM00226">
    <property type="entry name" value="LMWPc"/>
    <property type="match status" value="1"/>
</dbReference>
<protein>
    <submittedName>
        <fullName evidence="3">Low molecular weight phosphotyrosine protein phosphatase</fullName>
    </submittedName>
</protein>
<keyword evidence="1" id="KW-0059">Arsenical resistance</keyword>
<accession>A0A9W9K3J1</accession>
<dbReference type="RefSeq" id="XP_056472808.1">
    <property type="nucleotide sequence ID" value="XM_056622002.1"/>
</dbReference>
<dbReference type="Gene3D" id="3.40.50.2300">
    <property type="match status" value="1"/>
</dbReference>
<evidence type="ECO:0000256" key="1">
    <source>
        <dbReference type="ARBA" id="ARBA00022849"/>
    </source>
</evidence>
<proteinExistence type="predicted"/>
<dbReference type="InterPro" id="IPR036196">
    <property type="entry name" value="Ptyr_pPase_sf"/>
</dbReference>
<organism evidence="3 4">
    <name type="scientific">Penicillium argentinense</name>
    <dbReference type="NCBI Taxonomy" id="1131581"/>
    <lineage>
        <taxon>Eukaryota</taxon>
        <taxon>Fungi</taxon>
        <taxon>Dikarya</taxon>
        <taxon>Ascomycota</taxon>
        <taxon>Pezizomycotina</taxon>
        <taxon>Eurotiomycetes</taxon>
        <taxon>Eurotiomycetidae</taxon>
        <taxon>Eurotiales</taxon>
        <taxon>Aspergillaceae</taxon>
        <taxon>Penicillium</taxon>
    </lineage>
</organism>
<evidence type="ECO:0000259" key="2">
    <source>
        <dbReference type="SMART" id="SM00226"/>
    </source>
</evidence>
<dbReference type="SUPFAM" id="SSF52788">
    <property type="entry name" value="Phosphotyrosine protein phosphatases I"/>
    <property type="match status" value="1"/>
</dbReference>
<dbReference type="Pfam" id="PF01451">
    <property type="entry name" value="LMWPc"/>
    <property type="match status" value="1"/>
</dbReference>
<sequence>MAAGYLANLAGNTIEVRSAGSAPAESINPKVFKAMLEEGIDLTDQRPKILTNDVVQASDVVITMGCGDVCPVFPGKRFLDWQFEDPAGQGLDARRPIRDEIRRRVETLIKEPQQPRINRWATPTSMPSLTNKCVS</sequence>
<dbReference type="OrthoDB" id="2011805at2759"/>
<name>A0A9W9K3J1_9EURO</name>
<dbReference type="CDD" id="cd16345">
    <property type="entry name" value="LMWP_ArsC"/>
    <property type="match status" value="1"/>
</dbReference>
<dbReference type="EMBL" id="JAPQKI010000009">
    <property type="protein sequence ID" value="KAJ5090827.1"/>
    <property type="molecule type" value="Genomic_DNA"/>
</dbReference>
<comment type="caution">
    <text evidence="3">The sequence shown here is derived from an EMBL/GenBank/DDBJ whole genome shotgun (WGS) entry which is preliminary data.</text>
</comment>
<evidence type="ECO:0000313" key="3">
    <source>
        <dbReference type="EMBL" id="KAJ5090827.1"/>
    </source>
</evidence>
<dbReference type="PANTHER" id="PTHR43428">
    <property type="entry name" value="ARSENATE REDUCTASE"/>
    <property type="match status" value="1"/>
</dbReference>
<keyword evidence="4" id="KW-1185">Reference proteome</keyword>
<dbReference type="PANTHER" id="PTHR43428:SF1">
    <property type="entry name" value="ARSENATE REDUCTASE"/>
    <property type="match status" value="1"/>
</dbReference>
<dbReference type="AlphaFoldDB" id="A0A9W9K3J1"/>
<gene>
    <name evidence="3" type="ORF">N7532_009511</name>
</gene>
<evidence type="ECO:0000313" key="4">
    <source>
        <dbReference type="Proteomes" id="UP001149074"/>
    </source>
</evidence>
<reference evidence="3" key="2">
    <citation type="journal article" date="2023" name="IMA Fungus">
        <title>Comparative genomic study of the Penicillium genus elucidates a diverse pangenome and 15 lateral gene transfer events.</title>
        <authorList>
            <person name="Petersen C."/>
            <person name="Sorensen T."/>
            <person name="Nielsen M.R."/>
            <person name="Sondergaard T.E."/>
            <person name="Sorensen J.L."/>
            <person name="Fitzpatrick D.A."/>
            <person name="Frisvad J.C."/>
            <person name="Nielsen K.L."/>
        </authorList>
    </citation>
    <scope>NUCLEOTIDE SEQUENCE</scope>
    <source>
        <strain evidence="3">IBT 30761</strain>
    </source>
</reference>
<reference evidence="3" key="1">
    <citation type="submission" date="2022-11" db="EMBL/GenBank/DDBJ databases">
        <authorList>
            <person name="Petersen C."/>
        </authorList>
    </citation>
    <scope>NUCLEOTIDE SEQUENCE</scope>
    <source>
        <strain evidence="3">IBT 30761</strain>
    </source>
</reference>
<dbReference type="GO" id="GO:0046685">
    <property type="term" value="P:response to arsenic-containing substance"/>
    <property type="evidence" value="ECO:0007669"/>
    <property type="project" value="UniProtKB-KW"/>
</dbReference>
<feature type="domain" description="Phosphotyrosine protein phosphatase I" evidence="2">
    <location>
        <begin position="1"/>
        <end position="111"/>
    </location>
</feature>